<proteinExistence type="predicted"/>
<organism evidence="1 2">
    <name type="scientific">Smittium culicis</name>
    <dbReference type="NCBI Taxonomy" id="133412"/>
    <lineage>
        <taxon>Eukaryota</taxon>
        <taxon>Fungi</taxon>
        <taxon>Fungi incertae sedis</taxon>
        <taxon>Zoopagomycota</taxon>
        <taxon>Kickxellomycotina</taxon>
        <taxon>Harpellomycetes</taxon>
        <taxon>Harpellales</taxon>
        <taxon>Legeriomycetaceae</taxon>
        <taxon>Smittium</taxon>
    </lineage>
</organism>
<keyword evidence="2" id="KW-1185">Reference proteome</keyword>
<comment type="caution">
    <text evidence="1">The sequence shown here is derived from an EMBL/GenBank/DDBJ whole genome shotgun (WGS) entry which is preliminary data.</text>
</comment>
<evidence type="ECO:0000313" key="1">
    <source>
        <dbReference type="EMBL" id="OMJ17380.1"/>
    </source>
</evidence>
<dbReference type="Proteomes" id="UP000187429">
    <property type="component" value="Unassembled WGS sequence"/>
</dbReference>
<gene>
    <name evidence="1" type="ORF">AYI69_g7449</name>
</gene>
<protein>
    <submittedName>
        <fullName evidence="1">Uncharacterized protein</fullName>
    </submittedName>
</protein>
<dbReference type="EMBL" id="LSSM01003602">
    <property type="protein sequence ID" value="OMJ17380.1"/>
    <property type="molecule type" value="Genomic_DNA"/>
</dbReference>
<reference evidence="2" key="1">
    <citation type="submission" date="2017-01" db="EMBL/GenBank/DDBJ databases">
        <authorList>
            <person name="Wang Y."/>
            <person name="White M."/>
            <person name="Kvist S."/>
            <person name="Moncalvo J.-M."/>
        </authorList>
    </citation>
    <scope>NUCLEOTIDE SEQUENCE [LARGE SCALE GENOMIC DNA]</scope>
    <source>
        <strain evidence="2">ID-206-W2</strain>
    </source>
</reference>
<feature type="non-terminal residue" evidence="1">
    <location>
        <position position="38"/>
    </location>
</feature>
<dbReference type="AlphaFoldDB" id="A0A1R1XRW0"/>
<evidence type="ECO:0000313" key="2">
    <source>
        <dbReference type="Proteomes" id="UP000187429"/>
    </source>
</evidence>
<sequence length="38" mass="4807">MRYMWRYNNRPSYNSSSRYSYSLRSDICHGNFPHQRLY</sequence>
<accession>A0A1R1XRW0</accession>
<name>A0A1R1XRW0_9FUNG</name>